<accession>A0ABT2KEG1</accession>
<dbReference type="SUPFAM" id="SSF75516">
    <property type="entry name" value="Pheromone-binding domain of LuxR-like quorum-sensing transcription factors"/>
    <property type="match status" value="1"/>
</dbReference>
<organism evidence="5 6">
    <name type="scientific">Paracoccus maritimus</name>
    <dbReference type="NCBI Taxonomy" id="2933292"/>
    <lineage>
        <taxon>Bacteria</taxon>
        <taxon>Pseudomonadati</taxon>
        <taxon>Pseudomonadota</taxon>
        <taxon>Alphaproteobacteria</taxon>
        <taxon>Rhodobacterales</taxon>
        <taxon>Paracoccaceae</taxon>
        <taxon>Paracoccus</taxon>
    </lineage>
</organism>
<dbReference type="CDD" id="cd06170">
    <property type="entry name" value="LuxR_C_like"/>
    <property type="match status" value="1"/>
</dbReference>
<sequence>MVRDFSAPMGYDRFLIFSASANAEDPIDRIYWVEGDWFEDGSFVDADAYVRRCPVNRHVTEVREPFFWTKTRDSEGERYRIARHPRGRGVHGLQVPVFGPAGLEGAISFGGLRIDTSFHTQLAMEIIARAAFVAMRARLEGPNKAVATALTDRERQVLTWIAVGRRHVEIAGTLGLSERTIENHLRRIRKRLGVTTTAQAVHVAIRAGEILQ</sequence>
<dbReference type="InterPro" id="IPR019941">
    <property type="entry name" value="Tscrpt_reg_LuxR_HchA-assoc"/>
</dbReference>
<evidence type="ECO:0000313" key="6">
    <source>
        <dbReference type="Proteomes" id="UP001320702"/>
    </source>
</evidence>
<dbReference type="PANTHER" id="PTHR44688">
    <property type="entry name" value="DNA-BINDING TRANSCRIPTIONAL ACTIVATOR DEVR_DOSR"/>
    <property type="match status" value="1"/>
</dbReference>
<dbReference type="PROSITE" id="PS50043">
    <property type="entry name" value="HTH_LUXR_2"/>
    <property type="match status" value="1"/>
</dbReference>
<protein>
    <submittedName>
        <fullName evidence="5">LuxR C-terminal-related transcriptional regulator</fullName>
    </submittedName>
</protein>
<keyword evidence="6" id="KW-1185">Reference proteome</keyword>
<comment type="caution">
    <text evidence="5">The sequence shown here is derived from an EMBL/GenBank/DDBJ whole genome shotgun (WGS) entry which is preliminary data.</text>
</comment>
<dbReference type="InterPro" id="IPR036388">
    <property type="entry name" value="WH-like_DNA-bd_sf"/>
</dbReference>
<evidence type="ECO:0000256" key="3">
    <source>
        <dbReference type="ARBA" id="ARBA00023163"/>
    </source>
</evidence>
<dbReference type="InterPro" id="IPR016032">
    <property type="entry name" value="Sig_transdc_resp-reg_C-effctor"/>
</dbReference>
<feature type="domain" description="HTH luxR-type" evidence="4">
    <location>
        <begin position="143"/>
        <end position="208"/>
    </location>
</feature>
<dbReference type="SUPFAM" id="SSF46894">
    <property type="entry name" value="C-terminal effector domain of the bipartite response regulators"/>
    <property type="match status" value="1"/>
</dbReference>
<gene>
    <name evidence="5" type="ORF">MU516_19065</name>
</gene>
<evidence type="ECO:0000256" key="1">
    <source>
        <dbReference type="ARBA" id="ARBA00023015"/>
    </source>
</evidence>
<name>A0ABT2KEG1_9RHOB</name>
<dbReference type="Pfam" id="PF00196">
    <property type="entry name" value="GerE"/>
    <property type="match status" value="1"/>
</dbReference>
<reference evidence="5 6" key="1">
    <citation type="submission" date="2022-04" db="EMBL/GenBank/DDBJ databases">
        <title>Paracoccus sp. YLB-12 draft genome sequence.</title>
        <authorList>
            <person name="Yu L."/>
        </authorList>
    </citation>
    <scope>NUCLEOTIDE SEQUENCE [LARGE SCALE GENOMIC DNA]</scope>
    <source>
        <strain evidence="5 6">YLB-12</strain>
    </source>
</reference>
<keyword evidence="2" id="KW-0238">DNA-binding</keyword>
<dbReference type="PRINTS" id="PR00038">
    <property type="entry name" value="HTHLUXR"/>
</dbReference>
<dbReference type="Gene3D" id="1.10.10.10">
    <property type="entry name" value="Winged helix-like DNA-binding domain superfamily/Winged helix DNA-binding domain"/>
    <property type="match status" value="1"/>
</dbReference>
<dbReference type="InterPro" id="IPR036693">
    <property type="entry name" value="TF_LuxR_autoind-bd_dom_sf"/>
</dbReference>
<evidence type="ECO:0000256" key="2">
    <source>
        <dbReference type="ARBA" id="ARBA00023125"/>
    </source>
</evidence>
<evidence type="ECO:0000259" key="4">
    <source>
        <dbReference type="PROSITE" id="PS50043"/>
    </source>
</evidence>
<dbReference type="InterPro" id="IPR000792">
    <property type="entry name" value="Tscrpt_reg_LuxR_C"/>
</dbReference>
<keyword evidence="1" id="KW-0805">Transcription regulation</keyword>
<keyword evidence="3" id="KW-0804">Transcription</keyword>
<dbReference type="NCBIfam" id="TIGR03541">
    <property type="entry name" value="reg_near_HchA"/>
    <property type="match status" value="1"/>
</dbReference>
<dbReference type="PANTHER" id="PTHR44688:SF16">
    <property type="entry name" value="DNA-BINDING TRANSCRIPTIONAL ACTIVATOR DEVR_DOSR"/>
    <property type="match status" value="1"/>
</dbReference>
<dbReference type="SMART" id="SM00421">
    <property type="entry name" value="HTH_LUXR"/>
    <property type="match status" value="1"/>
</dbReference>
<dbReference type="Pfam" id="PF03472">
    <property type="entry name" value="Autoind_bind"/>
    <property type="match status" value="1"/>
</dbReference>
<evidence type="ECO:0000313" key="5">
    <source>
        <dbReference type="EMBL" id="MCT4334938.1"/>
    </source>
</evidence>
<dbReference type="Gene3D" id="3.30.450.80">
    <property type="entry name" value="Transcription factor LuxR-like, autoinducer-binding domain"/>
    <property type="match status" value="1"/>
</dbReference>
<dbReference type="EMBL" id="JANAVZ010000028">
    <property type="protein sequence ID" value="MCT4334938.1"/>
    <property type="molecule type" value="Genomic_DNA"/>
</dbReference>
<dbReference type="InterPro" id="IPR005143">
    <property type="entry name" value="TF_LuxR_autoind-bd_dom"/>
</dbReference>
<proteinExistence type="predicted"/>
<dbReference type="Proteomes" id="UP001320702">
    <property type="component" value="Unassembled WGS sequence"/>
</dbReference>